<accession>A0A9Q1KU32</accession>
<dbReference type="AlphaFoldDB" id="A0A9Q1KU32"/>
<dbReference type="Proteomes" id="UP001153076">
    <property type="component" value="Unassembled WGS sequence"/>
</dbReference>
<evidence type="ECO:0000313" key="1">
    <source>
        <dbReference type="EMBL" id="KAJ8450941.1"/>
    </source>
</evidence>
<protein>
    <submittedName>
        <fullName evidence="1">Uncharacterized protein</fullName>
    </submittedName>
</protein>
<proteinExistence type="predicted"/>
<keyword evidence="2" id="KW-1185">Reference proteome</keyword>
<dbReference type="OrthoDB" id="10399434at2759"/>
<evidence type="ECO:0000313" key="2">
    <source>
        <dbReference type="Proteomes" id="UP001153076"/>
    </source>
</evidence>
<dbReference type="EMBL" id="JAKOGI010000012">
    <property type="protein sequence ID" value="KAJ8450941.1"/>
    <property type="molecule type" value="Genomic_DNA"/>
</dbReference>
<reference evidence="1" key="1">
    <citation type="submission" date="2022-04" db="EMBL/GenBank/DDBJ databases">
        <title>Carnegiea gigantea Genome sequencing and assembly v2.</title>
        <authorList>
            <person name="Copetti D."/>
            <person name="Sanderson M.J."/>
            <person name="Burquez A."/>
            <person name="Wojciechowski M.F."/>
        </authorList>
    </citation>
    <scope>NUCLEOTIDE SEQUENCE</scope>
    <source>
        <strain evidence="1">SGP5-SGP5p</strain>
        <tissue evidence="1">Aerial part</tissue>
    </source>
</reference>
<comment type="caution">
    <text evidence="1">The sequence shown here is derived from an EMBL/GenBank/DDBJ whole genome shotgun (WGS) entry which is preliminary data.</text>
</comment>
<organism evidence="1 2">
    <name type="scientific">Carnegiea gigantea</name>
    <dbReference type="NCBI Taxonomy" id="171969"/>
    <lineage>
        <taxon>Eukaryota</taxon>
        <taxon>Viridiplantae</taxon>
        <taxon>Streptophyta</taxon>
        <taxon>Embryophyta</taxon>
        <taxon>Tracheophyta</taxon>
        <taxon>Spermatophyta</taxon>
        <taxon>Magnoliopsida</taxon>
        <taxon>eudicotyledons</taxon>
        <taxon>Gunneridae</taxon>
        <taxon>Pentapetalae</taxon>
        <taxon>Caryophyllales</taxon>
        <taxon>Cactineae</taxon>
        <taxon>Cactaceae</taxon>
        <taxon>Cactoideae</taxon>
        <taxon>Echinocereeae</taxon>
        <taxon>Carnegiea</taxon>
    </lineage>
</organism>
<gene>
    <name evidence="1" type="ORF">Cgig2_032566</name>
</gene>
<name>A0A9Q1KU32_9CARY</name>
<sequence>MQHPAPPSQGYPSYGYAEPSPYGPYPPAQMYGPPPHGSYPPHYYPWGFPNAYNPYPGSVFNTGGNTNGSGYQKNGDIKVGNHKHRSGGVEIGRIGGNHGNRGGQQVSGDVNIGDINGGIGFGSGKSIHSNYFMWSVVNEINSLFGSKVKKRRGGEENED</sequence>